<dbReference type="GO" id="GO:0016020">
    <property type="term" value="C:membrane"/>
    <property type="evidence" value="ECO:0007669"/>
    <property type="project" value="UniProtKB-SubCell"/>
</dbReference>
<evidence type="ECO:0000256" key="1">
    <source>
        <dbReference type="ARBA" id="ARBA00004141"/>
    </source>
</evidence>
<proteinExistence type="inferred from homology"/>
<evidence type="ECO:0000256" key="3">
    <source>
        <dbReference type="ARBA" id="ARBA00022692"/>
    </source>
</evidence>
<feature type="transmembrane region" description="Helical" evidence="6">
    <location>
        <begin position="96"/>
        <end position="117"/>
    </location>
</feature>
<dbReference type="EMBL" id="FN668683">
    <property type="protein sequence ID" value="CBK24251.2"/>
    <property type="molecule type" value="Genomic_DNA"/>
</dbReference>
<name>D8M862_BLAHO</name>
<evidence type="ECO:0000256" key="5">
    <source>
        <dbReference type="ARBA" id="ARBA00023136"/>
    </source>
</evidence>
<dbReference type="OMA" id="HIRAKSM"/>
<feature type="transmembrane region" description="Helical" evidence="6">
    <location>
        <begin position="159"/>
        <end position="180"/>
    </location>
</feature>
<feature type="transmembrane region" description="Helical" evidence="6">
    <location>
        <begin position="192"/>
        <end position="209"/>
    </location>
</feature>
<organism evidence="7">
    <name type="scientific">Blastocystis hominis</name>
    <dbReference type="NCBI Taxonomy" id="12968"/>
    <lineage>
        <taxon>Eukaryota</taxon>
        <taxon>Sar</taxon>
        <taxon>Stramenopiles</taxon>
        <taxon>Bigyra</taxon>
        <taxon>Opalozoa</taxon>
        <taxon>Opalinata</taxon>
        <taxon>Blastocystidae</taxon>
        <taxon>Blastocystis</taxon>
    </lineage>
</organism>
<dbReference type="FunCoup" id="D8M862">
    <property type="interactions" value="208"/>
</dbReference>
<keyword evidence="4 6" id="KW-1133">Transmembrane helix</keyword>
<comment type="similarity">
    <text evidence="2">Belongs to the YIP1 family.</text>
</comment>
<accession>D8M862</accession>
<keyword evidence="8" id="KW-1185">Reference proteome</keyword>
<protein>
    <recommendedName>
        <fullName evidence="9">Protein YIPF</fullName>
    </recommendedName>
</protein>
<reference evidence="7" key="1">
    <citation type="submission" date="2010-02" db="EMBL/GenBank/DDBJ databases">
        <title>Sequencing and annotation of the Blastocystis hominis genome.</title>
        <authorList>
            <person name="Wincker P."/>
        </authorList>
    </citation>
    <scope>NUCLEOTIDE SEQUENCE</scope>
    <source>
        <strain evidence="7">Singapore isolate B</strain>
    </source>
</reference>
<dbReference type="GO" id="GO:0005802">
    <property type="term" value="C:trans-Golgi network"/>
    <property type="evidence" value="ECO:0007669"/>
    <property type="project" value="TreeGrafter"/>
</dbReference>
<dbReference type="PANTHER" id="PTHR21236:SF2">
    <property type="entry name" value="PROTEIN YIPF"/>
    <property type="match status" value="1"/>
</dbReference>
<keyword evidence="3 6" id="KW-0812">Transmembrane</keyword>
<dbReference type="RefSeq" id="XP_012898299.1">
    <property type="nucleotide sequence ID" value="XM_013042845.1"/>
</dbReference>
<dbReference type="GeneID" id="24922877"/>
<comment type="subcellular location">
    <subcellularLocation>
        <location evidence="1">Membrane</location>
        <topology evidence="1">Multi-pass membrane protein</topology>
    </subcellularLocation>
</comment>
<evidence type="ECO:0000256" key="6">
    <source>
        <dbReference type="SAM" id="Phobius"/>
    </source>
</evidence>
<dbReference type="InParanoid" id="D8M862"/>
<evidence type="ECO:0000256" key="4">
    <source>
        <dbReference type="ARBA" id="ARBA00022989"/>
    </source>
</evidence>
<dbReference type="PANTHER" id="PTHR21236">
    <property type="entry name" value="GOLGI MEMBRANE PROTEIN YIP1"/>
    <property type="match status" value="1"/>
</dbReference>
<dbReference type="GO" id="GO:0006888">
    <property type="term" value="P:endoplasmic reticulum to Golgi vesicle-mediated transport"/>
    <property type="evidence" value="ECO:0007669"/>
    <property type="project" value="InterPro"/>
</dbReference>
<evidence type="ECO:0000256" key="2">
    <source>
        <dbReference type="ARBA" id="ARBA00010596"/>
    </source>
</evidence>
<dbReference type="InterPro" id="IPR045231">
    <property type="entry name" value="Yip1/4-like"/>
</dbReference>
<dbReference type="Proteomes" id="UP000008312">
    <property type="component" value="Unassembled WGS sequence"/>
</dbReference>
<feature type="transmembrane region" description="Helical" evidence="6">
    <location>
        <begin position="129"/>
        <end position="153"/>
    </location>
</feature>
<evidence type="ECO:0000313" key="8">
    <source>
        <dbReference type="Proteomes" id="UP000008312"/>
    </source>
</evidence>
<keyword evidence="5 6" id="KW-0472">Membrane</keyword>
<evidence type="ECO:0008006" key="9">
    <source>
        <dbReference type="Google" id="ProtNLM"/>
    </source>
</evidence>
<dbReference type="GO" id="GO:0048280">
    <property type="term" value="P:vesicle fusion with Golgi apparatus"/>
    <property type="evidence" value="ECO:0007669"/>
    <property type="project" value="TreeGrafter"/>
</dbReference>
<sequence>MSNYGQAFDDDWMNVDAAPASYQPFVPTSYNTQNDFGFGYMQTPEEEDYSNEPPLLEELGIDFSHIFKKILVVLNPRKSIDNVLVNDADLKGRIQFGYTFGYFFAGCTLMYTSYILLKLLSDSSSNTISLTSVMSILGYSMIPLLFLCLFSLVLSVTNILGWVVSVLCILWSSFSASRFIELLLGSTDQRYIIMYPLVLLYAVFALITVF</sequence>
<dbReference type="AlphaFoldDB" id="D8M862"/>
<evidence type="ECO:0000313" key="7">
    <source>
        <dbReference type="EMBL" id="CBK24251.2"/>
    </source>
</evidence>
<gene>
    <name evidence="7" type="ORF">GSBLH_T00006753001</name>
</gene>
<dbReference type="OrthoDB" id="440385at2759"/>